<dbReference type="Proteomes" id="UP000565572">
    <property type="component" value="Unassembled WGS sequence"/>
</dbReference>
<sequence>MIALAGCGGGGSGGSTSGGDGGSPTAGTIQWWSWTPDNDVAERDIAEFNKQYPDIKVTYKKVPNADYTAVLRPALASDSGPDVFTMAAAGTVGPFDVFNPYAADLTPKVSELLGSDWQSKVYATGVKAFSKDDKLKAMPFAKVAAGNMWINPDMFDKYNVKVPTNLAEWQQACQTFRSNGLGCFKEGIGASGFDVDTFHSIVNSIEPGLYQQAATDQVKWTDPRLVQAWQIFSDLQKDKILDPGGVGVQQYPDVNNAFLSGKVPMVQMGSWYAQYATVNSLTAALAGAGVPVDTAKVAIQPISFPDVAGKGNPASLFTDPDAAQAVNSKSKSLNAATTFALWLGGTTQGQSNVANNVDSLPTLAGVQPAWNDIKLVNQKVQEPLLKDLYTKAADASEPRSQNLPAARFQAISDANQAVLGGSKTPTEAAADVQAAFDANPVGS</sequence>
<evidence type="ECO:0000313" key="8">
    <source>
        <dbReference type="Proteomes" id="UP000565572"/>
    </source>
</evidence>
<dbReference type="InterPro" id="IPR006059">
    <property type="entry name" value="SBP"/>
</dbReference>
<dbReference type="PANTHER" id="PTHR43649">
    <property type="entry name" value="ARABINOSE-BINDING PROTEIN-RELATED"/>
    <property type="match status" value="1"/>
</dbReference>
<evidence type="ECO:0000256" key="2">
    <source>
        <dbReference type="ARBA" id="ARBA00022729"/>
    </source>
</evidence>
<keyword evidence="4" id="KW-0564">Palmitate</keyword>
<evidence type="ECO:0000256" key="3">
    <source>
        <dbReference type="ARBA" id="ARBA00023136"/>
    </source>
</evidence>
<feature type="region of interest" description="Disordered" evidence="6">
    <location>
        <begin position="1"/>
        <end position="29"/>
    </location>
</feature>
<keyword evidence="3" id="KW-0472">Membrane</keyword>
<protein>
    <submittedName>
        <fullName evidence="7">ABC-type glycerol-3-phosphate transport system substrate-binding protein</fullName>
    </submittedName>
</protein>
<dbReference type="SUPFAM" id="SSF53850">
    <property type="entry name" value="Periplasmic binding protein-like II"/>
    <property type="match status" value="1"/>
</dbReference>
<keyword evidence="1" id="KW-1003">Cell membrane</keyword>
<dbReference type="PANTHER" id="PTHR43649:SF33">
    <property type="entry name" value="POLYGALACTURONAN_RHAMNOGALACTURONAN-BINDING PROTEIN YTCQ"/>
    <property type="match status" value="1"/>
</dbReference>
<proteinExistence type="predicted"/>
<organism evidence="7 8">
    <name type="scientific">Microlunatus antarcticus</name>
    <dbReference type="NCBI Taxonomy" id="53388"/>
    <lineage>
        <taxon>Bacteria</taxon>
        <taxon>Bacillati</taxon>
        <taxon>Actinomycetota</taxon>
        <taxon>Actinomycetes</taxon>
        <taxon>Propionibacteriales</taxon>
        <taxon>Propionibacteriaceae</taxon>
        <taxon>Microlunatus</taxon>
    </lineage>
</organism>
<keyword evidence="2" id="KW-0732">Signal</keyword>
<dbReference type="AlphaFoldDB" id="A0A7W5P6E7"/>
<evidence type="ECO:0000313" key="7">
    <source>
        <dbReference type="EMBL" id="MBB3326434.1"/>
    </source>
</evidence>
<dbReference type="EMBL" id="JACHZG010000001">
    <property type="protein sequence ID" value="MBB3326434.1"/>
    <property type="molecule type" value="Genomic_DNA"/>
</dbReference>
<evidence type="ECO:0000256" key="6">
    <source>
        <dbReference type="SAM" id="MobiDB-lite"/>
    </source>
</evidence>
<dbReference type="Gene3D" id="3.40.190.10">
    <property type="entry name" value="Periplasmic binding protein-like II"/>
    <property type="match status" value="2"/>
</dbReference>
<accession>A0A7W5P6E7</accession>
<evidence type="ECO:0000256" key="4">
    <source>
        <dbReference type="ARBA" id="ARBA00023139"/>
    </source>
</evidence>
<comment type="caution">
    <text evidence="7">The sequence shown here is derived from an EMBL/GenBank/DDBJ whole genome shotgun (WGS) entry which is preliminary data.</text>
</comment>
<feature type="compositionally biased region" description="Gly residues" evidence="6">
    <location>
        <begin position="1"/>
        <end position="24"/>
    </location>
</feature>
<dbReference type="InterPro" id="IPR050490">
    <property type="entry name" value="Bact_solute-bd_prot1"/>
</dbReference>
<evidence type="ECO:0000256" key="1">
    <source>
        <dbReference type="ARBA" id="ARBA00022475"/>
    </source>
</evidence>
<gene>
    <name evidence="7" type="ORF">FHX39_001378</name>
</gene>
<name>A0A7W5P6E7_9ACTN</name>
<keyword evidence="8" id="KW-1185">Reference proteome</keyword>
<dbReference type="RefSeq" id="WP_183337381.1">
    <property type="nucleotide sequence ID" value="NZ_JACHZG010000001.1"/>
</dbReference>
<reference evidence="7 8" key="1">
    <citation type="submission" date="2020-08" db="EMBL/GenBank/DDBJ databases">
        <title>Sequencing the genomes of 1000 actinobacteria strains.</title>
        <authorList>
            <person name="Klenk H.-P."/>
        </authorList>
    </citation>
    <scope>NUCLEOTIDE SEQUENCE [LARGE SCALE GENOMIC DNA]</scope>
    <source>
        <strain evidence="7 8">DSM 11053</strain>
    </source>
</reference>
<evidence type="ECO:0000256" key="5">
    <source>
        <dbReference type="ARBA" id="ARBA00023288"/>
    </source>
</evidence>
<keyword evidence="5" id="KW-0449">Lipoprotein</keyword>
<dbReference type="Pfam" id="PF01547">
    <property type="entry name" value="SBP_bac_1"/>
    <property type="match status" value="1"/>
</dbReference>